<dbReference type="InterPro" id="IPR043137">
    <property type="entry name" value="GGT_ssub_C"/>
</dbReference>
<dbReference type="Proteomes" id="UP000251075">
    <property type="component" value="Unassembled WGS sequence"/>
</dbReference>
<proteinExistence type="inferred from homology"/>
<gene>
    <name evidence="5" type="ORF">CU669_17780</name>
</gene>
<dbReference type="Gene3D" id="3.60.20.40">
    <property type="match status" value="1"/>
</dbReference>
<dbReference type="InterPro" id="IPR051792">
    <property type="entry name" value="GGT_bact"/>
</dbReference>
<dbReference type="Pfam" id="PF01019">
    <property type="entry name" value="G_glu_transpept"/>
    <property type="match status" value="1"/>
</dbReference>
<keyword evidence="6" id="KW-1185">Reference proteome</keyword>
<dbReference type="InterPro" id="IPR043138">
    <property type="entry name" value="GGT_lsub"/>
</dbReference>
<keyword evidence="2 5" id="KW-0808">Transferase</keyword>
<dbReference type="OrthoDB" id="9781342at2"/>
<evidence type="ECO:0000256" key="1">
    <source>
        <dbReference type="ARBA" id="ARBA00009381"/>
    </source>
</evidence>
<keyword evidence="3" id="KW-0378">Hydrolase</keyword>
<dbReference type="PRINTS" id="PR01210">
    <property type="entry name" value="GGTRANSPTASE"/>
</dbReference>
<organism evidence="5 6">
    <name type="scientific">Paramagnetospirillum kuznetsovii</name>
    <dbReference type="NCBI Taxonomy" id="2053833"/>
    <lineage>
        <taxon>Bacteria</taxon>
        <taxon>Pseudomonadati</taxon>
        <taxon>Pseudomonadota</taxon>
        <taxon>Alphaproteobacteria</taxon>
        <taxon>Rhodospirillales</taxon>
        <taxon>Magnetospirillaceae</taxon>
        <taxon>Paramagnetospirillum</taxon>
    </lineage>
</organism>
<evidence type="ECO:0000256" key="4">
    <source>
        <dbReference type="ARBA" id="ARBA00023145"/>
    </source>
</evidence>
<dbReference type="SUPFAM" id="SSF56235">
    <property type="entry name" value="N-terminal nucleophile aminohydrolases (Ntn hydrolases)"/>
    <property type="match status" value="1"/>
</dbReference>
<dbReference type="PANTHER" id="PTHR43199">
    <property type="entry name" value="GLUTATHIONE HYDROLASE"/>
    <property type="match status" value="1"/>
</dbReference>
<keyword evidence="4" id="KW-0865">Zymogen</keyword>
<dbReference type="GO" id="GO:0016740">
    <property type="term" value="F:transferase activity"/>
    <property type="evidence" value="ECO:0007669"/>
    <property type="project" value="UniProtKB-KW"/>
</dbReference>
<sequence>MVTRRKIRVNKDQSPSVKTLRASLGLGRPVAVLAALLALGACDAVDKRAVGTVGYVKGFAGMVAADEPRAMVVGRDVLSAGGTAADAATAMYFTLAVTYPSAASLGGGGSCIVHDPVRKKTEVMEFPAIGSVSGGAVATAVPANPRGFFALHAKYGKLRFESLLVEPERLARTGVPVTRALANDLARAVPILGRDMAARAIFFRPDGSVLREGDVITQPHLASIIANLRRNTGDFYVGIGARELIKSVQSVGGTLTLEDLRDIRPTWRDALTLKLGNETAYFAPPPSVGSTVAAQLVGALWPRWSDTAPVERSHLLAELSARVFADRARWMRPSGWSNEEGSALISEAHLKALLADYNPERHVPAPGISGPPSDYPLATGFVAMDGQGSAVACGVTTYGLFGVGRVAPGTGIVLAGTPGPNGPPAITTMVTVNHNANEVHFVGAASGGGTAPAALALTFLGAAADDKPLGEAISAPRLVHPGAPDAVFVEGAPHALDPTSLQQRGHQISPVTMPSRVEALYCPGGYKNSESCEAATDPRGFGMATAVGLR</sequence>
<dbReference type="InterPro" id="IPR029055">
    <property type="entry name" value="Ntn_hydrolases_N"/>
</dbReference>
<dbReference type="EMBL" id="PGTO01000020">
    <property type="protein sequence ID" value="RAU20589.1"/>
    <property type="molecule type" value="Genomic_DNA"/>
</dbReference>
<dbReference type="GO" id="GO:0016787">
    <property type="term" value="F:hydrolase activity"/>
    <property type="evidence" value="ECO:0007669"/>
    <property type="project" value="UniProtKB-KW"/>
</dbReference>
<reference evidence="5 6" key="1">
    <citation type="submission" date="2017-11" db="EMBL/GenBank/DDBJ databases">
        <title>Draft genome sequence of magnetotactic bacterium Magnetospirillum kuznetsovii LBB-42.</title>
        <authorList>
            <person name="Grouzdev D.S."/>
            <person name="Rysina M.S."/>
            <person name="Baslerov R.V."/>
            <person name="Koziaeva V."/>
        </authorList>
    </citation>
    <scope>NUCLEOTIDE SEQUENCE [LARGE SCALE GENOMIC DNA]</scope>
    <source>
        <strain evidence="5 6">LBB-42</strain>
    </source>
</reference>
<comment type="caution">
    <text evidence="5">The sequence shown here is derived from an EMBL/GenBank/DDBJ whole genome shotgun (WGS) entry which is preliminary data.</text>
</comment>
<evidence type="ECO:0000256" key="3">
    <source>
        <dbReference type="ARBA" id="ARBA00022801"/>
    </source>
</evidence>
<dbReference type="Gene3D" id="1.10.246.130">
    <property type="match status" value="1"/>
</dbReference>
<protein>
    <submittedName>
        <fullName evidence="5">Gamma-glutamyltransferase</fullName>
    </submittedName>
</protein>
<dbReference type="PANTHER" id="PTHR43199:SF1">
    <property type="entry name" value="GLUTATHIONE HYDROLASE PROENZYME"/>
    <property type="match status" value="1"/>
</dbReference>
<comment type="similarity">
    <text evidence="1">Belongs to the gamma-glutamyltransferase family.</text>
</comment>
<evidence type="ECO:0000256" key="2">
    <source>
        <dbReference type="ARBA" id="ARBA00022679"/>
    </source>
</evidence>
<name>A0A364NU20_9PROT</name>
<evidence type="ECO:0000313" key="6">
    <source>
        <dbReference type="Proteomes" id="UP000251075"/>
    </source>
</evidence>
<evidence type="ECO:0000313" key="5">
    <source>
        <dbReference type="EMBL" id="RAU20589.1"/>
    </source>
</evidence>
<accession>A0A364NU20</accession>
<dbReference type="AlphaFoldDB" id="A0A364NU20"/>